<keyword evidence="2" id="KW-0378">Hydrolase</keyword>
<dbReference type="AlphaFoldDB" id="A0AAV9K9F0"/>
<comment type="caution">
    <text evidence="3">The sequence shown here is derived from an EMBL/GenBank/DDBJ whole genome shotgun (WGS) entry which is preliminary data.</text>
</comment>
<evidence type="ECO:0000256" key="2">
    <source>
        <dbReference type="ARBA" id="ARBA00022801"/>
    </source>
</evidence>
<comment type="similarity">
    <text evidence="1">Belongs to the GDA1/CD39 NTPase family.</text>
</comment>
<evidence type="ECO:0000313" key="4">
    <source>
        <dbReference type="Proteomes" id="UP001311915"/>
    </source>
</evidence>
<evidence type="ECO:0000313" key="3">
    <source>
        <dbReference type="EMBL" id="KAK4709976.1"/>
    </source>
</evidence>
<dbReference type="GO" id="GO:0016787">
    <property type="term" value="F:hydrolase activity"/>
    <property type="evidence" value="ECO:0007669"/>
    <property type="project" value="UniProtKB-KW"/>
</dbReference>
<keyword evidence="4" id="KW-1185">Reference proteome</keyword>
<proteinExistence type="inferred from homology"/>
<accession>A0AAV9K9F0</accession>
<name>A0AAV9K9F0_9SOLN</name>
<reference evidence="3 4" key="1">
    <citation type="submission" date="2023-10" db="EMBL/GenBank/DDBJ databases">
        <title>Genome-Wide Identification Analysis in wild type Solanum Pinnatisectum Reveals Some Genes Defensing Phytophthora Infestans.</title>
        <authorList>
            <person name="Sun C."/>
        </authorList>
    </citation>
    <scope>NUCLEOTIDE SEQUENCE [LARGE SCALE GENOMIC DNA]</scope>
    <source>
        <strain evidence="3">LQN</strain>
        <tissue evidence="3">Leaf</tissue>
    </source>
</reference>
<sequence length="88" mass="9864">MVGIIDSKKPSGRAKPIQYLYAAKLACNTKVKDIKSVFPSIIDERNIPFICMDLVYEYTLLVDGFVLTFLLLPKIDRPASQTRDNNGA</sequence>
<dbReference type="InterPro" id="IPR000407">
    <property type="entry name" value="GDA1_CD39_NTPase"/>
</dbReference>
<organism evidence="3 4">
    <name type="scientific">Solanum pinnatisectum</name>
    <name type="common">tansyleaf nightshade</name>
    <dbReference type="NCBI Taxonomy" id="50273"/>
    <lineage>
        <taxon>Eukaryota</taxon>
        <taxon>Viridiplantae</taxon>
        <taxon>Streptophyta</taxon>
        <taxon>Embryophyta</taxon>
        <taxon>Tracheophyta</taxon>
        <taxon>Spermatophyta</taxon>
        <taxon>Magnoliopsida</taxon>
        <taxon>eudicotyledons</taxon>
        <taxon>Gunneridae</taxon>
        <taxon>Pentapetalae</taxon>
        <taxon>asterids</taxon>
        <taxon>lamiids</taxon>
        <taxon>Solanales</taxon>
        <taxon>Solanaceae</taxon>
        <taxon>Solanoideae</taxon>
        <taxon>Solaneae</taxon>
        <taxon>Solanum</taxon>
    </lineage>
</organism>
<dbReference type="EMBL" id="JAWPEI010000011">
    <property type="protein sequence ID" value="KAK4709976.1"/>
    <property type="molecule type" value="Genomic_DNA"/>
</dbReference>
<protein>
    <submittedName>
        <fullName evidence="3">Uncharacterized protein</fullName>
    </submittedName>
</protein>
<evidence type="ECO:0000256" key="1">
    <source>
        <dbReference type="ARBA" id="ARBA00009283"/>
    </source>
</evidence>
<gene>
    <name evidence="3" type="ORF">R3W88_004489</name>
</gene>
<dbReference type="Pfam" id="PF01150">
    <property type="entry name" value="GDA1_CD39"/>
    <property type="match status" value="1"/>
</dbReference>
<dbReference type="Gene3D" id="3.30.420.150">
    <property type="entry name" value="Exopolyphosphatase. Domain 2"/>
    <property type="match status" value="1"/>
</dbReference>
<dbReference type="Proteomes" id="UP001311915">
    <property type="component" value="Unassembled WGS sequence"/>
</dbReference>